<organism evidence="1 2">
    <name type="scientific">Oedothorax gibbosus</name>
    <dbReference type="NCBI Taxonomy" id="931172"/>
    <lineage>
        <taxon>Eukaryota</taxon>
        <taxon>Metazoa</taxon>
        <taxon>Ecdysozoa</taxon>
        <taxon>Arthropoda</taxon>
        <taxon>Chelicerata</taxon>
        <taxon>Arachnida</taxon>
        <taxon>Araneae</taxon>
        <taxon>Araneomorphae</taxon>
        <taxon>Entelegynae</taxon>
        <taxon>Araneoidea</taxon>
        <taxon>Linyphiidae</taxon>
        <taxon>Erigoninae</taxon>
        <taxon>Oedothorax</taxon>
    </lineage>
</organism>
<protein>
    <submittedName>
        <fullName evidence="1">Uncharacterized protein</fullName>
    </submittedName>
</protein>
<sequence length="76" mass="8430">MEITKLIKTSRAKMCTGQNLKDRVKYGHPAASHRRGLTSPGTKGLIVDLLEGNLQVADIKVLFLREKKEDPPEVMG</sequence>
<dbReference type="EMBL" id="JAFNEN010000227">
    <property type="protein sequence ID" value="KAG8188912.1"/>
    <property type="molecule type" value="Genomic_DNA"/>
</dbReference>
<proteinExistence type="predicted"/>
<dbReference type="AlphaFoldDB" id="A0AAV6UYG6"/>
<comment type="caution">
    <text evidence="1">The sequence shown here is derived from an EMBL/GenBank/DDBJ whole genome shotgun (WGS) entry which is preliminary data.</text>
</comment>
<gene>
    <name evidence="1" type="ORF">JTE90_014965</name>
</gene>
<name>A0AAV6UYG6_9ARAC</name>
<dbReference type="Proteomes" id="UP000827092">
    <property type="component" value="Unassembled WGS sequence"/>
</dbReference>
<evidence type="ECO:0000313" key="1">
    <source>
        <dbReference type="EMBL" id="KAG8188912.1"/>
    </source>
</evidence>
<accession>A0AAV6UYG6</accession>
<keyword evidence="2" id="KW-1185">Reference proteome</keyword>
<evidence type="ECO:0000313" key="2">
    <source>
        <dbReference type="Proteomes" id="UP000827092"/>
    </source>
</evidence>
<reference evidence="1 2" key="1">
    <citation type="journal article" date="2022" name="Nat. Ecol. Evol.">
        <title>A masculinizing supergene underlies an exaggerated male reproductive morph in a spider.</title>
        <authorList>
            <person name="Hendrickx F."/>
            <person name="De Corte Z."/>
            <person name="Sonet G."/>
            <person name="Van Belleghem S.M."/>
            <person name="Kostlbacher S."/>
            <person name="Vangestel C."/>
        </authorList>
    </citation>
    <scope>NUCLEOTIDE SEQUENCE [LARGE SCALE GENOMIC DNA]</scope>
    <source>
        <strain evidence="1">W744_W776</strain>
    </source>
</reference>